<protein>
    <submittedName>
        <fullName evidence="2">Uncharacterized protein</fullName>
    </submittedName>
</protein>
<proteinExistence type="predicted"/>
<dbReference type="AlphaFoldDB" id="A0A232EX57"/>
<gene>
    <name evidence="2" type="ORF">TSAR_016169</name>
</gene>
<dbReference type="Proteomes" id="UP000215335">
    <property type="component" value="Unassembled WGS sequence"/>
</dbReference>
<comment type="caution">
    <text evidence="2">The sequence shown here is derived from an EMBL/GenBank/DDBJ whole genome shotgun (WGS) entry which is preliminary data.</text>
</comment>
<reference evidence="2 3" key="1">
    <citation type="journal article" date="2017" name="Curr. Biol.">
        <title>The Evolution of Venom by Co-option of Single-Copy Genes.</title>
        <authorList>
            <person name="Martinson E.O."/>
            <person name="Mrinalini"/>
            <person name="Kelkar Y.D."/>
            <person name="Chang C.H."/>
            <person name="Werren J.H."/>
        </authorList>
    </citation>
    <scope>NUCLEOTIDE SEQUENCE [LARGE SCALE GENOMIC DNA]</scope>
    <source>
        <strain evidence="2 3">Alberta</strain>
        <tissue evidence="2">Whole body</tissue>
    </source>
</reference>
<evidence type="ECO:0000313" key="3">
    <source>
        <dbReference type="Proteomes" id="UP000215335"/>
    </source>
</evidence>
<sequence>MRNYRSSCRRRKDRSDREIGDLHECEPDEERHSCCRSRRECKLEKNDFNAGTGRAECCGDDERRGLQKDRFEARRLNSGYEVLRVKIQLMDLIWKKEESSKVFFHCRSRNVDPEAPKIDCPRLREKSTEACTCNRLTSHRPKTDCRTFSANAIAAECDRRPRTVDAGRVSTSSSYRRSASDNCASQRCKLDGADEPSRRCCRSNDDPRGEESPLPTTPGAKCTSRHSHKCRASRNTRLPAVRENLGGGMNCRRCDRKVYHAEMQRISKFNSTIVVYYSLFLAKRITEYASAAFAAVSLWSRSLTKNTAVKFFVNNVTPETSDRKDTDTEQAPEFCRPPCRGFIATPK</sequence>
<evidence type="ECO:0000313" key="2">
    <source>
        <dbReference type="EMBL" id="OXU22909.1"/>
    </source>
</evidence>
<feature type="region of interest" description="Disordered" evidence="1">
    <location>
        <begin position="191"/>
        <end position="228"/>
    </location>
</feature>
<accession>A0A232EX57</accession>
<organism evidence="2 3">
    <name type="scientific">Trichomalopsis sarcophagae</name>
    <dbReference type="NCBI Taxonomy" id="543379"/>
    <lineage>
        <taxon>Eukaryota</taxon>
        <taxon>Metazoa</taxon>
        <taxon>Ecdysozoa</taxon>
        <taxon>Arthropoda</taxon>
        <taxon>Hexapoda</taxon>
        <taxon>Insecta</taxon>
        <taxon>Pterygota</taxon>
        <taxon>Neoptera</taxon>
        <taxon>Endopterygota</taxon>
        <taxon>Hymenoptera</taxon>
        <taxon>Apocrita</taxon>
        <taxon>Proctotrupomorpha</taxon>
        <taxon>Chalcidoidea</taxon>
        <taxon>Pteromalidae</taxon>
        <taxon>Pteromalinae</taxon>
        <taxon>Trichomalopsis</taxon>
    </lineage>
</organism>
<feature type="compositionally biased region" description="Basic and acidic residues" evidence="1">
    <location>
        <begin position="191"/>
        <end position="211"/>
    </location>
</feature>
<dbReference type="OrthoDB" id="1679758at2759"/>
<dbReference type="EMBL" id="NNAY01001792">
    <property type="protein sequence ID" value="OXU22909.1"/>
    <property type="molecule type" value="Genomic_DNA"/>
</dbReference>
<name>A0A232EX57_9HYME</name>
<keyword evidence="3" id="KW-1185">Reference proteome</keyword>
<evidence type="ECO:0000256" key="1">
    <source>
        <dbReference type="SAM" id="MobiDB-lite"/>
    </source>
</evidence>